<dbReference type="InterPro" id="IPR000836">
    <property type="entry name" value="PRTase_dom"/>
</dbReference>
<dbReference type="InterPro" id="IPR050054">
    <property type="entry name" value="UPRTase/APRTase"/>
</dbReference>
<dbReference type="GO" id="GO:0005737">
    <property type="term" value="C:cytoplasm"/>
    <property type="evidence" value="ECO:0007669"/>
    <property type="project" value="UniProtKB-ARBA"/>
</dbReference>
<accession>A0A8S1IKQ6</accession>
<evidence type="ECO:0000313" key="13">
    <source>
        <dbReference type="Proteomes" id="UP000708148"/>
    </source>
</evidence>
<evidence type="ECO:0000256" key="4">
    <source>
        <dbReference type="ARBA" id="ARBA00011894"/>
    </source>
</evidence>
<comment type="caution">
    <text evidence="12">The sequence shown here is derived from an EMBL/GenBank/DDBJ whole genome shotgun (WGS) entry which is preliminary data.</text>
</comment>
<sequence length="264" mass="28555">MPLTATSHFSLPQRQWAINPARRAISGWAARRDLRRQAGAQQASTGPSNQQMLVYVPPHPLVKHWLAVVRNVATPSALFRGALGELGRILTYEALRDVLPTIDGVVDTPMGEAEVTFIDPNRPVKVIPVLRAGLALQEQATSMIPTSATYHVGCVRDDTTFEPSTYLNKLPAELSPDELIVVLDPMLATGGTMMSVLENITSRGAQAKNIRVISVVAAPPALKKISEKFPGLKIYTAIIDPEVNEQGYIIPGLGDAGDRCFGTQ</sequence>
<proteinExistence type="inferred from homology"/>
<evidence type="ECO:0000256" key="5">
    <source>
        <dbReference type="ARBA" id="ARBA00022533"/>
    </source>
</evidence>
<dbReference type="GO" id="GO:0006223">
    <property type="term" value="P:uracil salvage"/>
    <property type="evidence" value="ECO:0007669"/>
    <property type="project" value="InterPro"/>
</dbReference>
<gene>
    <name evidence="12" type="ORF">OSTQU699_LOCUS568</name>
</gene>
<dbReference type="Pfam" id="PF14681">
    <property type="entry name" value="UPRTase"/>
    <property type="match status" value="1"/>
</dbReference>
<dbReference type="PANTHER" id="PTHR32315">
    <property type="entry name" value="ADENINE PHOSPHORIBOSYLTRANSFERASE"/>
    <property type="match status" value="1"/>
</dbReference>
<evidence type="ECO:0000256" key="7">
    <source>
        <dbReference type="ARBA" id="ARBA00022679"/>
    </source>
</evidence>
<dbReference type="NCBIfam" id="NF001097">
    <property type="entry name" value="PRK00129.1"/>
    <property type="match status" value="1"/>
</dbReference>
<evidence type="ECO:0000256" key="2">
    <source>
        <dbReference type="ARBA" id="ARBA00005180"/>
    </source>
</evidence>
<keyword evidence="6" id="KW-0328">Glycosyltransferase</keyword>
<dbReference type="Proteomes" id="UP000708148">
    <property type="component" value="Unassembled WGS sequence"/>
</dbReference>
<evidence type="ECO:0000256" key="1">
    <source>
        <dbReference type="ARBA" id="ARBA00001946"/>
    </source>
</evidence>
<dbReference type="NCBIfam" id="TIGR01091">
    <property type="entry name" value="upp"/>
    <property type="match status" value="1"/>
</dbReference>
<dbReference type="PANTHER" id="PTHR32315:SF4">
    <property type="entry name" value="URACIL PHOSPHORIBOSYLTRANSFERASE, CHLOROPLASTIC"/>
    <property type="match status" value="1"/>
</dbReference>
<comment type="cofactor">
    <cofactor evidence="1">
        <name>Mg(2+)</name>
        <dbReference type="ChEBI" id="CHEBI:18420"/>
    </cofactor>
</comment>
<keyword evidence="7" id="KW-0808">Transferase</keyword>
<dbReference type="InterPro" id="IPR005765">
    <property type="entry name" value="UPRT"/>
</dbReference>
<dbReference type="InterPro" id="IPR029057">
    <property type="entry name" value="PRTase-like"/>
</dbReference>
<evidence type="ECO:0000259" key="11">
    <source>
        <dbReference type="Pfam" id="PF14681"/>
    </source>
</evidence>
<keyword evidence="9" id="KW-0342">GTP-binding</keyword>
<reference evidence="12" key="1">
    <citation type="submission" date="2020-12" db="EMBL/GenBank/DDBJ databases">
        <authorList>
            <person name="Iha C."/>
        </authorList>
    </citation>
    <scope>NUCLEOTIDE SEQUENCE</scope>
</reference>
<dbReference type="OrthoDB" id="106623at2759"/>
<name>A0A8S1IKQ6_9CHLO</name>
<evidence type="ECO:0000313" key="12">
    <source>
        <dbReference type="EMBL" id="CAD7695207.1"/>
    </source>
</evidence>
<comment type="pathway">
    <text evidence="2">Pyrimidine metabolism; UMP biosynthesis via salvage pathway; UMP from uracil: step 1/1.</text>
</comment>
<evidence type="ECO:0000256" key="6">
    <source>
        <dbReference type="ARBA" id="ARBA00022676"/>
    </source>
</evidence>
<dbReference type="Gene3D" id="3.40.50.2020">
    <property type="match status" value="1"/>
</dbReference>
<evidence type="ECO:0000256" key="8">
    <source>
        <dbReference type="ARBA" id="ARBA00022741"/>
    </source>
</evidence>
<keyword evidence="5" id="KW-0021">Allosteric enzyme</keyword>
<dbReference type="GO" id="GO:0004845">
    <property type="term" value="F:uracil phosphoribosyltransferase activity"/>
    <property type="evidence" value="ECO:0007669"/>
    <property type="project" value="UniProtKB-EC"/>
</dbReference>
<organism evidence="12 13">
    <name type="scientific">Ostreobium quekettii</name>
    <dbReference type="NCBI Taxonomy" id="121088"/>
    <lineage>
        <taxon>Eukaryota</taxon>
        <taxon>Viridiplantae</taxon>
        <taxon>Chlorophyta</taxon>
        <taxon>core chlorophytes</taxon>
        <taxon>Ulvophyceae</taxon>
        <taxon>TCBD clade</taxon>
        <taxon>Bryopsidales</taxon>
        <taxon>Ostreobineae</taxon>
        <taxon>Ostreobiaceae</taxon>
        <taxon>Ostreobium</taxon>
    </lineage>
</organism>
<protein>
    <recommendedName>
        <fullName evidence="4">uracil phosphoribosyltransferase</fullName>
        <ecNumber evidence="4">2.4.2.9</ecNumber>
    </recommendedName>
    <alternativeName>
        <fullName evidence="10">UMP pyrophosphorylase</fullName>
    </alternativeName>
</protein>
<dbReference type="GO" id="GO:0005525">
    <property type="term" value="F:GTP binding"/>
    <property type="evidence" value="ECO:0007669"/>
    <property type="project" value="UniProtKB-KW"/>
</dbReference>
<dbReference type="EC" id="2.4.2.9" evidence="4"/>
<evidence type="ECO:0000256" key="9">
    <source>
        <dbReference type="ARBA" id="ARBA00023134"/>
    </source>
</evidence>
<keyword evidence="8" id="KW-0547">Nucleotide-binding</keyword>
<dbReference type="AlphaFoldDB" id="A0A8S1IKQ6"/>
<dbReference type="FunFam" id="3.40.50.2020:FF:000003">
    <property type="entry name" value="Uracil phosphoribosyltransferase"/>
    <property type="match status" value="1"/>
</dbReference>
<dbReference type="CDD" id="cd06223">
    <property type="entry name" value="PRTases_typeI"/>
    <property type="match status" value="1"/>
</dbReference>
<keyword evidence="13" id="KW-1185">Reference proteome</keyword>
<dbReference type="EMBL" id="CAJHUC010000318">
    <property type="protein sequence ID" value="CAD7695207.1"/>
    <property type="molecule type" value="Genomic_DNA"/>
</dbReference>
<evidence type="ECO:0000256" key="3">
    <source>
        <dbReference type="ARBA" id="ARBA00009516"/>
    </source>
</evidence>
<evidence type="ECO:0000256" key="10">
    <source>
        <dbReference type="ARBA" id="ARBA00031082"/>
    </source>
</evidence>
<dbReference type="SUPFAM" id="SSF53271">
    <property type="entry name" value="PRTase-like"/>
    <property type="match status" value="1"/>
</dbReference>
<feature type="domain" description="Phosphoribosyltransferase" evidence="11">
    <location>
        <begin position="56"/>
        <end position="263"/>
    </location>
</feature>
<comment type="similarity">
    <text evidence="3">Belongs to the UPRTase family.</text>
</comment>